<reference evidence="1" key="1">
    <citation type="journal article" date="2023" name="Int. J. Syst. Evol. Microbiol.">
        <title>Methylocystis iwaonis sp. nov., a type II methane-oxidizing bacterium from surface soil of a rice paddy field in Japan, and emended description of the genus Methylocystis (ex Whittenbury et al. 1970) Bowman et al. 1993.</title>
        <authorList>
            <person name="Kaise H."/>
            <person name="Sawadogo J.B."/>
            <person name="Alam M.S."/>
            <person name="Ueno C."/>
            <person name="Dianou D."/>
            <person name="Shinjo R."/>
            <person name="Asakawa S."/>
        </authorList>
    </citation>
    <scope>NUCLEOTIDE SEQUENCE</scope>
    <source>
        <strain evidence="1">LMG27198</strain>
    </source>
</reference>
<sequence>MAEAEPLNEIAITPEKAFARIIEPPQLPTQCQRHHCGSIENDAIRCHTNTPIPFNAGQAKGNR</sequence>
<evidence type="ECO:0000313" key="1">
    <source>
        <dbReference type="EMBL" id="GLI93759.1"/>
    </source>
</evidence>
<organism evidence="1 2">
    <name type="scientific">Methylocystis echinoides</name>
    <dbReference type="NCBI Taxonomy" id="29468"/>
    <lineage>
        <taxon>Bacteria</taxon>
        <taxon>Pseudomonadati</taxon>
        <taxon>Pseudomonadota</taxon>
        <taxon>Alphaproteobacteria</taxon>
        <taxon>Hyphomicrobiales</taxon>
        <taxon>Methylocystaceae</taxon>
        <taxon>Methylocystis</taxon>
    </lineage>
</organism>
<accession>A0A9W6LSW9</accession>
<dbReference type="Proteomes" id="UP001144323">
    <property type="component" value="Unassembled WGS sequence"/>
</dbReference>
<dbReference type="EMBL" id="BSEC01000001">
    <property type="protein sequence ID" value="GLI93759.1"/>
    <property type="molecule type" value="Genomic_DNA"/>
</dbReference>
<evidence type="ECO:0000313" key="2">
    <source>
        <dbReference type="Proteomes" id="UP001144323"/>
    </source>
</evidence>
<comment type="caution">
    <text evidence="1">The sequence shown here is derived from an EMBL/GenBank/DDBJ whole genome shotgun (WGS) entry which is preliminary data.</text>
</comment>
<protein>
    <submittedName>
        <fullName evidence="1">Uncharacterized protein</fullName>
    </submittedName>
</protein>
<name>A0A9W6LSW9_9HYPH</name>
<gene>
    <name evidence="1" type="ORF">LMG27198_27510</name>
</gene>
<proteinExistence type="predicted"/>
<dbReference type="AlphaFoldDB" id="A0A9W6LSW9"/>
<keyword evidence="2" id="KW-1185">Reference proteome</keyword>